<gene>
    <name evidence="2" type="ORF">IAA96_01550</name>
</gene>
<reference evidence="2" key="2">
    <citation type="journal article" date="2021" name="PeerJ">
        <title>Extensive microbial diversity within the chicken gut microbiome revealed by metagenomics and culture.</title>
        <authorList>
            <person name="Gilroy R."/>
            <person name="Ravi A."/>
            <person name="Getino M."/>
            <person name="Pursley I."/>
            <person name="Horton D.L."/>
            <person name="Alikhan N.F."/>
            <person name="Baker D."/>
            <person name="Gharbi K."/>
            <person name="Hall N."/>
            <person name="Watson M."/>
            <person name="Adriaenssens E.M."/>
            <person name="Foster-Nyarko E."/>
            <person name="Jarju S."/>
            <person name="Secka A."/>
            <person name="Antonio M."/>
            <person name="Oren A."/>
            <person name="Chaudhuri R.R."/>
            <person name="La Ragione R."/>
            <person name="Hildebrand F."/>
            <person name="Pallen M.J."/>
        </authorList>
    </citation>
    <scope>NUCLEOTIDE SEQUENCE</scope>
    <source>
        <strain evidence="2">B3-4054</strain>
    </source>
</reference>
<evidence type="ECO:0000256" key="1">
    <source>
        <dbReference type="SAM" id="Coils"/>
    </source>
</evidence>
<reference evidence="2" key="1">
    <citation type="submission" date="2020-10" db="EMBL/GenBank/DDBJ databases">
        <authorList>
            <person name="Gilroy R."/>
        </authorList>
    </citation>
    <scope>NUCLEOTIDE SEQUENCE</scope>
    <source>
        <strain evidence="2">B3-4054</strain>
    </source>
</reference>
<evidence type="ECO:0000313" key="2">
    <source>
        <dbReference type="EMBL" id="MBO8449772.1"/>
    </source>
</evidence>
<evidence type="ECO:0000313" key="3">
    <source>
        <dbReference type="Proteomes" id="UP000823616"/>
    </source>
</evidence>
<organism evidence="2 3">
    <name type="scientific">Candidatus Avitreponema avistercoris</name>
    <dbReference type="NCBI Taxonomy" id="2840705"/>
    <lineage>
        <taxon>Bacteria</taxon>
        <taxon>Pseudomonadati</taxon>
        <taxon>Spirochaetota</taxon>
        <taxon>Spirochaetia</taxon>
        <taxon>Spirochaetales</taxon>
        <taxon>Candidatus Avitreponema</taxon>
    </lineage>
</organism>
<feature type="coiled-coil region" evidence="1">
    <location>
        <begin position="162"/>
        <end position="208"/>
    </location>
</feature>
<dbReference type="Proteomes" id="UP000823616">
    <property type="component" value="Unassembled WGS sequence"/>
</dbReference>
<dbReference type="SMART" id="SM00028">
    <property type="entry name" value="TPR"/>
    <property type="match status" value="4"/>
</dbReference>
<dbReference type="AlphaFoldDB" id="A0A9D9EL04"/>
<keyword evidence="1" id="KW-0175">Coiled coil</keyword>
<name>A0A9D9EL04_9SPIR</name>
<dbReference type="SUPFAM" id="SSF48452">
    <property type="entry name" value="TPR-like"/>
    <property type="match status" value="1"/>
</dbReference>
<proteinExistence type="predicted"/>
<dbReference type="InterPro" id="IPR019734">
    <property type="entry name" value="TPR_rpt"/>
</dbReference>
<dbReference type="Gene3D" id="1.25.40.10">
    <property type="entry name" value="Tetratricopeptide repeat domain"/>
    <property type="match status" value="2"/>
</dbReference>
<accession>A0A9D9EL04</accession>
<protein>
    <submittedName>
        <fullName evidence="2">Tetratricopeptide repeat protein</fullName>
    </submittedName>
</protein>
<dbReference type="InterPro" id="IPR011990">
    <property type="entry name" value="TPR-like_helical_dom_sf"/>
</dbReference>
<dbReference type="EMBL" id="JADIMS010000028">
    <property type="protein sequence ID" value="MBO8449772.1"/>
    <property type="molecule type" value="Genomic_DNA"/>
</dbReference>
<sequence>MVFWLLAAVPFLFAVDYYREGEELFRRNAPAEAIPLLYQASLQPGTDPRVFVYLGLCYQQEGKYSDAVSTFIKGTSAPGADKKVLFFNAGNVYFTQQLFPQAEEMYSRAIASDASYAPAFLNRANARIRQQKLDEAASDYTVYLTLDPASWQKDAIRNVVSMIEEERLIREEAAARAEAERAAAEAERKAAEERFQRLMDEVNSSLQAVDGASVFSAGSEDVMGYEEEGELE</sequence>
<dbReference type="Pfam" id="PF13432">
    <property type="entry name" value="TPR_16"/>
    <property type="match status" value="1"/>
</dbReference>
<comment type="caution">
    <text evidence="2">The sequence shown here is derived from an EMBL/GenBank/DDBJ whole genome shotgun (WGS) entry which is preliminary data.</text>
</comment>